<feature type="domain" description="Chemotaxis methyl-accepting receptor HlyB-like 4HB MCP" evidence="2">
    <location>
        <begin position="23"/>
        <end position="70"/>
    </location>
</feature>
<keyword evidence="1" id="KW-1133">Transmembrane helix</keyword>
<keyword evidence="1" id="KW-0472">Membrane</keyword>
<keyword evidence="4" id="KW-1185">Reference proteome</keyword>
<protein>
    <submittedName>
        <fullName evidence="3">Four helix bundle sensory module for signal transduction</fullName>
    </submittedName>
</protein>
<reference evidence="3 4" key="1">
    <citation type="submission" date="2017-06" db="EMBL/GenBank/DDBJ databases">
        <authorList>
            <consortium name="Pathogen Informatics"/>
        </authorList>
    </citation>
    <scope>NUCLEOTIDE SEQUENCE [LARGE SCALE GENOMIC DNA]</scope>
    <source>
        <strain evidence="3 4">NCTC13039</strain>
    </source>
</reference>
<evidence type="ECO:0000313" key="4">
    <source>
        <dbReference type="Proteomes" id="UP000242637"/>
    </source>
</evidence>
<dbReference type="RefSeq" id="WP_154657656.1">
    <property type="nucleotide sequence ID" value="NZ_JAAFNI010000001.1"/>
</dbReference>
<evidence type="ECO:0000259" key="2">
    <source>
        <dbReference type="Pfam" id="PF12729"/>
    </source>
</evidence>
<proteinExistence type="predicted"/>
<keyword evidence="1" id="KW-0812">Transmembrane</keyword>
<dbReference type="STRING" id="1121387.GCA_000429885_01479"/>
<evidence type="ECO:0000313" key="3">
    <source>
        <dbReference type="EMBL" id="SNV17554.1"/>
    </source>
</evidence>
<dbReference type="InterPro" id="IPR024478">
    <property type="entry name" value="HlyB_4HB_MCP"/>
</dbReference>
<evidence type="ECO:0000256" key="1">
    <source>
        <dbReference type="SAM" id="Phobius"/>
    </source>
</evidence>
<gene>
    <name evidence="3" type="ORF">SAMEA4475696_00235</name>
</gene>
<dbReference type="AlphaFoldDB" id="A0A239V870"/>
<organism evidence="3 4">
    <name type="scientific">Dermatophilus congolensis</name>
    <dbReference type="NCBI Taxonomy" id="1863"/>
    <lineage>
        <taxon>Bacteria</taxon>
        <taxon>Bacillati</taxon>
        <taxon>Actinomycetota</taxon>
        <taxon>Actinomycetes</taxon>
        <taxon>Micrococcales</taxon>
        <taxon>Dermatophilaceae</taxon>
        <taxon>Dermatophilus</taxon>
    </lineage>
</organism>
<dbReference type="Proteomes" id="UP000242637">
    <property type="component" value="Chromosome 1"/>
</dbReference>
<sequence length="71" mass="7573">MSVVSPVMSQRDKRSTLKERLSNISIGKRLFSMIGVILLGTVLVGVYAIVNLNSVVSASNAVIEKSVVPIS</sequence>
<accession>A0A239V870</accession>
<dbReference type="KEGG" id="dco:SAMEA4475696_0235"/>
<name>A0A239V870_9MICO</name>
<feature type="transmembrane region" description="Helical" evidence="1">
    <location>
        <begin position="30"/>
        <end position="50"/>
    </location>
</feature>
<dbReference type="Pfam" id="PF12729">
    <property type="entry name" value="4HB_MCP_1"/>
    <property type="match status" value="1"/>
</dbReference>
<dbReference type="EMBL" id="LT906453">
    <property type="protein sequence ID" value="SNV17554.1"/>
    <property type="molecule type" value="Genomic_DNA"/>
</dbReference>
<dbReference type="GeneID" id="97007213"/>